<comment type="caution">
    <text evidence="2">The sequence shown here is derived from an EMBL/GenBank/DDBJ whole genome shotgun (WGS) entry which is preliminary data.</text>
</comment>
<organism evidence="2">
    <name type="scientific">marine sediment metagenome</name>
    <dbReference type="NCBI Taxonomy" id="412755"/>
    <lineage>
        <taxon>unclassified sequences</taxon>
        <taxon>metagenomes</taxon>
        <taxon>ecological metagenomes</taxon>
    </lineage>
</organism>
<evidence type="ECO:0000259" key="1">
    <source>
        <dbReference type="Pfam" id="PF13229"/>
    </source>
</evidence>
<dbReference type="InterPro" id="IPR039448">
    <property type="entry name" value="Beta_helix"/>
</dbReference>
<feature type="non-terminal residue" evidence="2">
    <location>
        <position position="262"/>
    </location>
</feature>
<proteinExistence type="predicted"/>
<dbReference type="NCBIfam" id="NF041518">
    <property type="entry name" value="choice_anch_Q"/>
    <property type="match status" value="1"/>
</dbReference>
<feature type="non-terminal residue" evidence="2">
    <location>
        <position position="1"/>
    </location>
</feature>
<dbReference type="SUPFAM" id="SSF51126">
    <property type="entry name" value="Pectin lyase-like"/>
    <property type="match status" value="1"/>
</dbReference>
<dbReference type="AlphaFoldDB" id="X0VJE0"/>
<accession>X0VJE0</accession>
<sequence>NRFQQCGVDICPLGGAAISFLNTSIVIAENVIHSCHAHGYAGGILGEYSQAQIRRNVIADCSGFHGAGGLKLNSVSGDMTGNLILGNETTGFTGGGMSLSDIDADLRIRFCTIIGNDASYPDLGRGGGLYAASAPGLTIEHCVFWGNTAGDEGPQISGGPEVTVRYCDVEGGYAGDGNINAYPRFVDPDGPDGDPETWEDNDYRLLSDSPCINAGDPLFVPEPGETDFAGHARLLCEYVDIGAYEFGIGDYNCDRTVDLADF</sequence>
<dbReference type="InterPro" id="IPR011050">
    <property type="entry name" value="Pectin_lyase_fold/virulence"/>
</dbReference>
<name>X0VJE0_9ZZZZ</name>
<reference evidence="2" key="1">
    <citation type="journal article" date="2014" name="Front. Microbiol.">
        <title>High frequency of phylogenetically diverse reductive dehalogenase-homologous genes in deep subseafloor sedimentary metagenomes.</title>
        <authorList>
            <person name="Kawai M."/>
            <person name="Futagami T."/>
            <person name="Toyoda A."/>
            <person name="Takaki Y."/>
            <person name="Nishi S."/>
            <person name="Hori S."/>
            <person name="Arai W."/>
            <person name="Tsubouchi T."/>
            <person name="Morono Y."/>
            <person name="Uchiyama I."/>
            <person name="Ito T."/>
            <person name="Fujiyama A."/>
            <person name="Inagaki F."/>
            <person name="Takami H."/>
        </authorList>
    </citation>
    <scope>NUCLEOTIDE SEQUENCE</scope>
    <source>
        <strain evidence="2">Expedition CK06-06</strain>
    </source>
</reference>
<dbReference type="Pfam" id="PF13229">
    <property type="entry name" value="Beta_helix"/>
    <property type="match status" value="1"/>
</dbReference>
<dbReference type="InterPro" id="IPR059226">
    <property type="entry name" value="Choice_anch_Q_dom"/>
</dbReference>
<dbReference type="InterPro" id="IPR012334">
    <property type="entry name" value="Pectin_lyas_fold"/>
</dbReference>
<feature type="domain" description="Right handed beta helix" evidence="1">
    <location>
        <begin position="14"/>
        <end position="165"/>
    </location>
</feature>
<dbReference type="Gene3D" id="2.160.20.10">
    <property type="entry name" value="Single-stranded right-handed beta-helix, Pectin lyase-like"/>
    <property type="match status" value="1"/>
</dbReference>
<evidence type="ECO:0000313" key="2">
    <source>
        <dbReference type="EMBL" id="GAG18365.1"/>
    </source>
</evidence>
<protein>
    <recommendedName>
        <fullName evidence="1">Right handed beta helix domain-containing protein</fullName>
    </recommendedName>
</protein>
<gene>
    <name evidence="2" type="ORF">S01H1_48953</name>
</gene>
<dbReference type="EMBL" id="BARS01031459">
    <property type="protein sequence ID" value="GAG18365.1"/>
    <property type="molecule type" value="Genomic_DNA"/>
</dbReference>